<organism evidence="8 9">
    <name type="scientific">Rubritalea halochordaticola</name>
    <dbReference type="NCBI Taxonomy" id="714537"/>
    <lineage>
        <taxon>Bacteria</taxon>
        <taxon>Pseudomonadati</taxon>
        <taxon>Verrucomicrobiota</taxon>
        <taxon>Verrucomicrobiia</taxon>
        <taxon>Verrucomicrobiales</taxon>
        <taxon>Rubritaleaceae</taxon>
        <taxon>Rubritalea</taxon>
    </lineage>
</organism>
<dbReference type="InterPro" id="IPR013324">
    <property type="entry name" value="RNA_pol_sigma_r3/r4-like"/>
</dbReference>
<keyword evidence="3" id="KW-0731">Sigma factor</keyword>
<dbReference type="PANTHER" id="PTHR43133:SF8">
    <property type="entry name" value="RNA POLYMERASE SIGMA FACTOR HI_1459-RELATED"/>
    <property type="match status" value="1"/>
</dbReference>
<evidence type="ECO:0000256" key="3">
    <source>
        <dbReference type="ARBA" id="ARBA00023082"/>
    </source>
</evidence>
<feature type="domain" description="RNA polymerase sigma factor 70 region 4 type 2" evidence="7">
    <location>
        <begin position="162"/>
        <end position="213"/>
    </location>
</feature>
<keyword evidence="9" id="KW-1185">Reference proteome</keyword>
<dbReference type="NCBIfam" id="TIGR02937">
    <property type="entry name" value="sigma70-ECF"/>
    <property type="match status" value="1"/>
</dbReference>
<evidence type="ECO:0000259" key="6">
    <source>
        <dbReference type="Pfam" id="PF04542"/>
    </source>
</evidence>
<feature type="domain" description="RNA polymerase sigma-70 region 2" evidence="6">
    <location>
        <begin position="53"/>
        <end position="119"/>
    </location>
</feature>
<name>A0ABP9V0S3_9BACT</name>
<dbReference type="InterPro" id="IPR014284">
    <property type="entry name" value="RNA_pol_sigma-70_dom"/>
</dbReference>
<evidence type="ECO:0000256" key="4">
    <source>
        <dbReference type="ARBA" id="ARBA00023125"/>
    </source>
</evidence>
<dbReference type="Pfam" id="PF08281">
    <property type="entry name" value="Sigma70_r4_2"/>
    <property type="match status" value="1"/>
</dbReference>
<accession>A0ABP9V0S3</accession>
<dbReference type="InterPro" id="IPR039425">
    <property type="entry name" value="RNA_pol_sigma-70-like"/>
</dbReference>
<dbReference type="PANTHER" id="PTHR43133">
    <property type="entry name" value="RNA POLYMERASE ECF-TYPE SIGMA FACTO"/>
    <property type="match status" value="1"/>
</dbReference>
<dbReference type="EMBL" id="BAABRL010000001">
    <property type="protein sequence ID" value="GAA5494212.1"/>
    <property type="molecule type" value="Genomic_DNA"/>
</dbReference>
<evidence type="ECO:0000256" key="2">
    <source>
        <dbReference type="ARBA" id="ARBA00023015"/>
    </source>
</evidence>
<evidence type="ECO:0000259" key="7">
    <source>
        <dbReference type="Pfam" id="PF08281"/>
    </source>
</evidence>
<evidence type="ECO:0000313" key="8">
    <source>
        <dbReference type="EMBL" id="GAA5494212.1"/>
    </source>
</evidence>
<dbReference type="SUPFAM" id="SSF88659">
    <property type="entry name" value="Sigma3 and sigma4 domains of RNA polymerase sigma factors"/>
    <property type="match status" value="1"/>
</dbReference>
<sequence length="219" mass="24863">MNFLRQISSNWLRGAIPDGHSQGDSAGGGASQLDDRILVSRAQSGDYSAFDELVTRHRGKVYAMIVNMVKNDADAWDLAQDSFIKAWNALPKFENRSQFSTWMFRISHNVVYDWMRKRKIQADGELDDQLLSRDQIDTNASTAPRAVARPDQALENQELQGEIEAALAQLSDEHREAILLREVQGMEYKEIADIQGCSLGTVMSRLFYARKKLQNLLER</sequence>
<dbReference type="Gene3D" id="1.10.10.10">
    <property type="entry name" value="Winged helix-like DNA-binding domain superfamily/Winged helix DNA-binding domain"/>
    <property type="match status" value="1"/>
</dbReference>
<dbReference type="Proteomes" id="UP001424741">
    <property type="component" value="Unassembled WGS sequence"/>
</dbReference>
<dbReference type="InterPro" id="IPR007627">
    <property type="entry name" value="RNA_pol_sigma70_r2"/>
</dbReference>
<evidence type="ECO:0000256" key="1">
    <source>
        <dbReference type="ARBA" id="ARBA00010641"/>
    </source>
</evidence>
<evidence type="ECO:0000313" key="9">
    <source>
        <dbReference type="Proteomes" id="UP001424741"/>
    </source>
</evidence>
<dbReference type="Gene3D" id="1.10.1740.10">
    <property type="match status" value="1"/>
</dbReference>
<dbReference type="SUPFAM" id="SSF88946">
    <property type="entry name" value="Sigma2 domain of RNA polymerase sigma factors"/>
    <property type="match status" value="1"/>
</dbReference>
<protein>
    <submittedName>
        <fullName evidence="8">RNA polymerase sigma-H factor</fullName>
    </submittedName>
</protein>
<dbReference type="InterPro" id="IPR013325">
    <property type="entry name" value="RNA_pol_sigma_r2"/>
</dbReference>
<dbReference type="InterPro" id="IPR013249">
    <property type="entry name" value="RNA_pol_sigma70_r4_t2"/>
</dbReference>
<keyword evidence="5" id="KW-0804">Transcription</keyword>
<dbReference type="CDD" id="cd06171">
    <property type="entry name" value="Sigma70_r4"/>
    <property type="match status" value="1"/>
</dbReference>
<dbReference type="InterPro" id="IPR036388">
    <property type="entry name" value="WH-like_DNA-bd_sf"/>
</dbReference>
<dbReference type="Pfam" id="PF04542">
    <property type="entry name" value="Sigma70_r2"/>
    <property type="match status" value="1"/>
</dbReference>
<proteinExistence type="inferred from homology"/>
<dbReference type="RefSeq" id="WP_346187222.1">
    <property type="nucleotide sequence ID" value="NZ_BAABRL010000001.1"/>
</dbReference>
<comment type="similarity">
    <text evidence="1">Belongs to the sigma-70 factor family. ECF subfamily.</text>
</comment>
<evidence type="ECO:0000256" key="5">
    <source>
        <dbReference type="ARBA" id="ARBA00023163"/>
    </source>
</evidence>
<keyword evidence="4" id="KW-0238">DNA-binding</keyword>
<gene>
    <name evidence="8" type="primary">algU_2</name>
    <name evidence="8" type="ORF">Rhal01_00370</name>
</gene>
<comment type="caution">
    <text evidence="8">The sequence shown here is derived from an EMBL/GenBank/DDBJ whole genome shotgun (WGS) entry which is preliminary data.</text>
</comment>
<reference evidence="8 9" key="1">
    <citation type="submission" date="2024-02" db="EMBL/GenBank/DDBJ databases">
        <title>Rubritalea halochordaticola NBRC 107102.</title>
        <authorList>
            <person name="Ichikawa N."/>
            <person name="Katano-Makiyama Y."/>
            <person name="Hidaka K."/>
        </authorList>
    </citation>
    <scope>NUCLEOTIDE SEQUENCE [LARGE SCALE GENOMIC DNA]</scope>
    <source>
        <strain evidence="8 9">NBRC 107102</strain>
    </source>
</reference>
<keyword evidence="2" id="KW-0805">Transcription regulation</keyword>